<protein>
    <submittedName>
        <fullName evidence="1">Uncharacterized protein</fullName>
    </submittedName>
</protein>
<dbReference type="Proteomes" id="UP000198280">
    <property type="component" value="Unassembled WGS sequence"/>
</dbReference>
<evidence type="ECO:0000313" key="2">
    <source>
        <dbReference type="Proteomes" id="UP000198280"/>
    </source>
</evidence>
<dbReference type="RefSeq" id="WP_143681553.1">
    <property type="nucleotide sequence ID" value="NZ_FZOF01000005.1"/>
</dbReference>
<dbReference type="AlphaFoldDB" id="A0A239DRI7"/>
<sequence>MLISAVLVPLIMLAAVLAPNWYQAWKAYCESVRLPVPAPEGDEAVGDRRSRWPAELARLRNRRPQD</sequence>
<name>A0A239DRI7_9ACTN</name>
<keyword evidence="2" id="KW-1185">Reference proteome</keyword>
<reference evidence="1 2" key="1">
    <citation type="submission" date="2017-06" db="EMBL/GenBank/DDBJ databases">
        <authorList>
            <person name="Kim H.J."/>
            <person name="Triplett B.A."/>
        </authorList>
    </citation>
    <scope>NUCLEOTIDE SEQUENCE [LARGE SCALE GENOMIC DNA]</scope>
    <source>
        <strain evidence="1 2">CGMCC 4.1858</strain>
    </source>
</reference>
<accession>A0A239DRI7</accession>
<dbReference type="EMBL" id="FZOF01000005">
    <property type="protein sequence ID" value="SNS34819.1"/>
    <property type="molecule type" value="Genomic_DNA"/>
</dbReference>
<gene>
    <name evidence="1" type="ORF">SAMN05216252_105116</name>
</gene>
<proteinExistence type="predicted"/>
<organism evidence="1 2">
    <name type="scientific">Actinacidiphila glaucinigra</name>
    <dbReference type="NCBI Taxonomy" id="235986"/>
    <lineage>
        <taxon>Bacteria</taxon>
        <taxon>Bacillati</taxon>
        <taxon>Actinomycetota</taxon>
        <taxon>Actinomycetes</taxon>
        <taxon>Kitasatosporales</taxon>
        <taxon>Streptomycetaceae</taxon>
        <taxon>Actinacidiphila</taxon>
    </lineage>
</organism>
<evidence type="ECO:0000313" key="1">
    <source>
        <dbReference type="EMBL" id="SNS34819.1"/>
    </source>
</evidence>